<keyword evidence="4" id="KW-1185">Reference proteome</keyword>
<comment type="caution">
    <text evidence="3">The sequence shown here is derived from an EMBL/GenBank/DDBJ whole genome shotgun (WGS) entry which is preliminary data.</text>
</comment>
<accession>A0A327NDN5</accession>
<evidence type="ECO:0000259" key="2">
    <source>
        <dbReference type="Pfam" id="PF17761"/>
    </source>
</evidence>
<dbReference type="InterPro" id="IPR011856">
    <property type="entry name" value="tRNA_endonuc-like_dom_sf"/>
</dbReference>
<proteinExistence type="predicted"/>
<evidence type="ECO:0000313" key="3">
    <source>
        <dbReference type="EMBL" id="RAI73202.1"/>
    </source>
</evidence>
<gene>
    <name evidence="3" type="ORF">HMF3257_37845</name>
</gene>
<dbReference type="Pfam" id="PF17761">
    <property type="entry name" value="DUF1016_N"/>
    <property type="match status" value="1"/>
</dbReference>
<dbReference type="InterPro" id="IPR053148">
    <property type="entry name" value="PD-DEXK-like_domain"/>
</dbReference>
<dbReference type="PANTHER" id="PTHR30547">
    <property type="entry name" value="UNCHARACTERIZED PROTEIN YHCG-RELATED"/>
    <property type="match status" value="1"/>
</dbReference>
<evidence type="ECO:0000313" key="4">
    <source>
        <dbReference type="Proteomes" id="UP000249016"/>
    </source>
</evidence>
<dbReference type="InterPro" id="IPR009362">
    <property type="entry name" value="YhcG_C"/>
</dbReference>
<dbReference type="OrthoDB" id="9801263at2"/>
<dbReference type="InterPro" id="IPR041527">
    <property type="entry name" value="YhcG_N"/>
</dbReference>
<feature type="domain" description="YhcG N-terminal" evidence="2">
    <location>
        <begin position="7"/>
        <end position="144"/>
    </location>
</feature>
<dbReference type="Gene3D" id="3.40.1350.10">
    <property type="match status" value="1"/>
</dbReference>
<organism evidence="3 4">
    <name type="scientific">Spirosoma telluris</name>
    <dbReference type="NCBI Taxonomy" id="2183553"/>
    <lineage>
        <taxon>Bacteria</taxon>
        <taxon>Pseudomonadati</taxon>
        <taxon>Bacteroidota</taxon>
        <taxon>Cytophagia</taxon>
        <taxon>Cytophagales</taxon>
        <taxon>Cytophagaceae</taxon>
        <taxon>Spirosoma</taxon>
    </lineage>
</organism>
<dbReference type="EMBL" id="QLII01000002">
    <property type="protein sequence ID" value="RAI73202.1"/>
    <property type="molecule type" value="Genomic_DNA"/>
</dbReference>
<dbReference type="GO" id="GO:0003676">
    <property type="term" value="F:nucleic acid binding"/>
    <property type="evidence" value="ECO:0007669"/>
    <property type="project" value="InterPro"/>
</dbReference>
<feature type="domain" description="YhcG PDDEXK nuclease" evidence="1">
    <location>
        <begin position="165"/>
        <end position="311"/>
    </location>
</feature>
<sequence length="340" mass="39299">MSDQFTEVVSLIQQSRNRVMQQVNAELINLYWNVGAYISQKVARSEWGNGTVDQLADFIKQHHPDLRGFNRRGLYRMKQFYDTYQPLHEKVSAVLTQISWTNHLAILSQCKTNEERQFYLIQSAQEHYSSRELERQIDSGLFERTRLATAQLSDSVKQLPQQAADVFRDSYVFEFLDLPNRHTEADLQQALIRNLSKFLLETGRAFTLAGENVRIQVGNQDFYIDLLLYHRSLQCLVAVELKVTKFKPEHIGQLNFYLEALDRDYRLAHENPSIGLLLCASKESQVVEYALSRSLSPTLVADYSRELIDKHLLETKMAELYGAIEPLLQDKSTDSLTTDD</sequence>
<dbReference type="PANTHER" id="PTHR30547:SF5">
    <property type="entry name" value="NUCLEASE YHCG-RELATED"/>
    <property type="match status" value="1"/>
</dbReference>
<reference evidence="3 4" key="1">
    <citation type="submission" date="2018-06" db="EMBL/GenBank/DDBJ databases">
        <title>Spirosoma sp. HMF3257 Genome sequencing and assembly.</title>
        <authorList>
            <person name="Kang H."/>
            <person name="Cha I."/>
            <person name="Kim H."/>
            <person name="Kang J."/>
            <person name="Joh K."/>
        </authorList>
    </citation>
    <scope>NUCLEOTIDE SEQUENCE [LARGE SCALE GENOMIC DNA]</scope>
    <source>
        <strain evidence="3 4">HMF3257</strain>
    </source>
</reference>
<dbReference type="AlphaFoldDB" id="A0A327NDN5"/>
<evidence type="ECO:0000259" key="1">
    <source>
        <dbReference type="Pfam" id="PF06250"/>
    </source>
</evidence>
<dbReference type="Pfam" id="PF06250">
    <property type="entry name" value="YhcG_C"/>
    <property type="match status" value="1"/>
</dbReference>
<protein>
    <submittedName>
        <fullName evidence="3">DUF1016 domain-containing protein</fullName>
    </submittedName>
</protein>
<name>A0A327NDN5_9BACT</name>
<dbReference type="Proteomes" id="UP000249016">
    <property type="component" value="Unassembled WGS sequence"/>
</dbReference>